<feature type="domain" description="AAA+ ATPase" evidence="4">
    <location>
        <begin position="212"/>
        <end position="367"/>
    </location>
</feature>
<sequence length="445" mass="50046">MKDLEAIREKYPDIKASPVASGKEENVLMISFSFSAYLNFFDLLSTLSSLLNEEGPVSLQEIKQERGTLVVTLIYGDGHRSVEVLYNGREGRISFFADDDFTTHDTQIISTLYEQTLQTLSFLFPRVFTSSSATSTTNENSQLSKTIRSLEGLGVEVYVPKSHASDDSAWDEIAGYDDLKKEIHDSVLLSIRYPEKYREIARKTRRNYSSPIPRALLFEGPPGTGKTSIARLIARESGSILVHVPLESIVDKYYGESEKRLSSILKLCGEIDDAIIFIDEVDSLATSRDNDQMNEVTRRLLSVLLRFLEGFNANNEEAGKNGSNGESGKRETAPKHNILICATNRKHDLDSALLSRFDVQLHFPLPDVEARKQIFACYAKQLSEEERQQLAELSEGMSGRDIRDSCEIAERSWVSSCIQKKQKVSVPPLEQYVDAVNRRATQIHT</sequence>
<evidence type="ECO:0000259" key="4">
    <source>
        <dbReference type="SMART" id="SM00382"/>
    </source>
</evidence>
<dbReference type="AlphaFoldDB" id="D8M684"/>
<dbReference type="OMA" id="IRDSCEI"/>
<reference evidence="5" key="1">
    <citation type="submission" date="2010-02" db="EMBL/GenBank/DDBJ databases">
        <title>Sequencing and annotation of the Blastocystis hominis genome.</title>
        <authorList>
            <person name="Wincker P."/>
        </authorList>
    </citation>
    <scope>NUCLEOTIDE SEQUENCE</scope>
    <source>
        <strain evidence="5">Singapore isolate B</strain>
    </source>
</reference>
<protein>
    <recommendedName>
        <fullName evidence="4">AAA+ ATPase domain-containing protein</fullName>
    </recommendedName>
</protein>
<evidence type="ECO:0000313" key="6">
    <source>
        <dbReference type="Proteomes" id="UP000008312"/>
    </source>
</evidence>
<dbReference type="OrthoDB" id="5925at2759"/>
<dbReference type="InterPro" id="IPR003959">
    <property type="entry name" value="ATPase_AAA_core"/>
</dbReference>
<comment type="similarity">
    <text evidence="1">Belongs to the AAA ATPase family.</text>
</comment>
<evidence type="ECO:0000313" key="5">
    <source>
        <dbReference type="EMBL" id="CBK23637.2"/>
    </source>
</evidence>
<name>D8M684_BLAHO</name>
<dbReference type="GO" id="GO:0016887">
    <property type="term" value="F:ATP hydrolysis activity"/>
    <property type="evidence" value="ECO:0007669"/>
    <property type="project" value="InterPro"/>
</dbReference>
<dbReference type="SUPFAM" id="SSF52540">
    <property type="entry name" value="P-loop containing nucleoside triphosphate hydrolases"/>
    <property type="match status" value="1"/>
</dbReference>
<keyword evidence="2" id="KW-0547">Nucleotide-binding</keyword>
<accession>D8M684</accession>
<dbReference type="GO" id="GO:0005524">
    <property type="term" value="F:ATP binding"/>
    <property type="evidence" value="ECO:0007669"/>
    <property type="project" value="UniProtKB-KW"/>
</dbReference>
<gene>
    <name evidence="5" type="ORF">GSBLH_T00003472001</name>
</gene>
<dbReference type="InterPro" id="IPR050221">
    <property type="entry name" value="26S_Proteasome_ATPase"/>
</dbReference>
<dbReference type="InParanoid" id="D8M684"/>
<dbReference type="Pfam" id="PF00004">
    <property type="entry name" value="AAA"/>
    <property type="match status" value="1"/>
</dbReference>
<organism evidence="5">
    <name type="scientific">Blastocystis hominis</name>
    <dbReference type="NCBI Taxonomy" id="12968"/>
    <lineage>
        <taxon>Eukaryota</taxon>
        <taxon>Sar</taxon>
        <taxon>Stramenopiles</taxon>
        <taxon>Bigyra</taxon>
        <taxon>Opalozoa</taxon>
        <taxon>Opalinata</taxon>
        <taxon>Blastocystidae</taxon>
        <taxon>Blastocystis</taxon>
    </lineage>
</organism>
<dbReference type="EMBL" id="FN668661">
    <property type="protein sequence ID" value="CBK23637.2"/>
    <property type="molecule type" value="Genomic_DNA"/>
</dbReference>
<dbReference type="CDD" id="cd19481">
    <property type="entry name" value="RecA-like_protease"/>
    <property type="match status" value="1"/>
</dbReference>
<evidence type="ECO:0000256" key="3">
    <source>
        <dbReference type="ARBA" id="ARBA00022840"/>
    </source>
</evidence>
<keyword evidence="6" id="KW-1185">Reference proteome</keyword>
<proteinExistence type="inferred from homology"/>
<keyword evidence="3" id="KW-0067">ATP-binding</keyword>
<dbReference type="RefSeq" id="XP_012897685.1">
    <property type="nucleotide sequence ID" value="XM_013042231.1"/>
</dbReference>
<dbReference type="Gene3D" id="3.40.50.300">
    <property type="entry name" value="P-loop containing nucleotide triphosphate hydrolases"/>
    <property type="match status" value="1"/>
</dbReference>
<dbReference type="InterPro" id="IPR027417">
    <property type="entry name" value="P-loop_NTPase"/>
</dbReference>
<dbReference type="PANTHER" id="PTHR23073">
    <property type="entry name" value="26S PROTEASOME REGULATORY SUBUNIT"/>
    <property type="match status" value="1"/>
</dbReference>
<dbReference type="Gene3D" id="1.10.8.60">
    <property type="match status" value="1"/>
</dbReference>
<dbReference type="InterPro" id="IPR003593">
    <property type="entry name" value="AAA+_ATPase"/>
</dbReference>
<dbReference type="GeneID" id="24920569"/>
<dbReference type="Proteomes" id="UP000008312">
    <property type="component" value="Unassembled WGS sequence"/>
</dbReference>
<evidence type="ECO:0000256" key="1">
    <source>
        <dbReference type="ARBA" id="ARBA00006914"/>
    </source>
</evidence>
<dbReference type="SMART" id="SM00382">
    <property type="entry name" value="AAA"/>
    <property type="match status" value="1"/>
</dbReference>
<evidence type="ECO:0000256" key="2">
    <source>
        <dbReference type="ARBA" id="ARBA00022741"/>
    </source>
</evidence>